<evidence type="ECO:0000256" key="6">
    <source>
        <dbReference type="ARBA" id="ARBA00022884"/>
    </source>
</evidence>
<feature type="domain" description="Sm" evidence="11">
    <location>
        <begin position="76"/>
        <end position="149"/>
    </location>
</feature>
<comment type="similarity">
    <text evidence="2">Belongs to the snRNP Sm proteins family.</text>
</comment>
<evidence type="ECO:0000256" key="5">
    <source>
        <dbReference type="ARBA" id="ARBA00022737"/>
    </source>
</evidence>
<feature type="region of interest" description="Disordered" evidence="10">
    <location>
        <begin position="271"/>
        <end position="321"/>
    </location>
</feature>
<name>A0A162NQZ1_COLIC</name>
<proteinExistence type="inferred from homology"/>
<dbReference type="Proteomes" id="UP000076584">
    <property type="component" value="Unassembled WGS sequence"/>
</dbReference>
<dbReference type="GO" id="GO:0003723">
    <property type="term" value="F:RNA binding"/>
    <property type="evidence" value="ECO:0007669"/>
    <property type="project" value="UniProtKB-KW"/>
</dbReference>
<dbReference type="InterPro" id="IPR057027">
    <property type="entry name" value="TPR_mt"/>
</dbReference>
<dbReference type="Pfam" id="PF01423">
    <property type="entry name" value="LSM"/>
    <property type="match status" value="1"/>
</dbReference>
<organism evidence="12 13">
    <name type="scientific">Colletotrichum incanum</name>
    <name type="common">Soybean anthracnose fungus</name>
    <dbReference type="NCBI Taxonomy" id="1573173"/>
    <lineage>
        <taxon>Eukaryota</taxon>
        <taxon>Fungi</taxon>
        <taxon>Dikarya</taxon>
        <taxon>Ascomycota</taxon>
        <taxon>Pezizomycotina</taxon>
        <taxon>Sordariomycetes</taxon>
        <taxon>Hypocreomycetidae</taxon>
        <taxon>Glomerellales</taxon>
        <taxon>Glomerellaceae</taxon>
        <taxon>Colletotrichum</taxon>
        <taxon>Colletotrichum spaethianum species complex</taxon>
    </lineage>
</organism>
<evidence type="ECO:0000256" key="10">
    <source>
        <dbReference type="SAM" id="MobiDB-lite"/>
    </source>
</evidence>
<dbReference type="InterPro" id="IPR047575">
    <property type="entry name" value="Sm"/>
</dbReference>
<comment type="caution">
    <text evidence="12">The sequence shown here is derived from an EMBL/GenBank/DDBJ whole genome shotgun (WGS) entry which is preliminary data.</text>
</comment>
<dbReference type="Gene3D" id="1.25.40.10">
    <property type="entry name" value="Tetratricopeptide repeat domain"/>
    <property type="match status" value="2"/>
</dbReference>
<keyword evidence="7" id="KW-0508">mRNA splicing</keyword>
<dbReference type="GO" id="GO:0097525">
    <property type="term" value="C:spliceosomal snRNP complex"/>
    <property type="evidence" value="ECO:0007669"/>
    <property type="project" value="UniProtKB-ARBA"/>
</dbReference>
<keyword evidence="6" id="KW-0694">RNA-binding</keyword>
<gene>
    <name evidence="12" type="ORF">CI238_03754</name>
</gene>
<dbReference type="InterPro" id="IPR034101">
    <property type="entry name" value="Lsm4"/>
</dbReference>
<dbReference type="InterPro" id="IPR027141">
    <property type="entry name" value="LSm4/Sm_D1/D3"/>
</dbReference>
<evidence type="ECO:0000256" key="7">
    <source>
        <dbReference type="ARBA" id="ARBA00023187"/>
    </source>
</evidence>
<dbReference type="InterPro" id="IPR010920">
    <property type="entry name" value="LSM_dom_sf"/>
</dbReference>
<evidence type="ECO:0000256" key="9">
    <source>
        <dbReference type="ARBA" id="ARBA00023274"/>
    </source>
</evidence>
<dbReference type="STRING" id="1573173.A0A162NQZ1"/>
<dbReference type="PANTHER" id="PTHR23338">
    <property type="entry name" value="SMALL NUCLEAR RIBONUCLEOPROTEIN SM"/>
    <property type="match status" value="1"/>
</dbReference>
<evidence type="ECO:0000256" key="2">
    <source>
        <dbReference type="ARBA" id="ARBA00006850"/>
    </source>
</evidence>
<dbReference type="AlphaFoldDB" id="A0A162NQZ1"/>
<evidence type="ECO:0000256" key="8">
    <source>
        <dbReference type="ARBA" id="ARBA00023242"/>
    </source>
</evidence>
<feature type="compositionally biased region" description="Basic and acidic residues" evidence="10">
    <location>
        <begin position="301"/>
        <end position="310"/>
    </location>
</feature>
<dbReference type="GO" id="GO:0000398">
    <property type="term" value="P:mRNA splicing, via spliceosome"/>
    <property type="evidence" value="ECO:0007669"/>
    <property type="project" value="InterPro"/>
</dbReference>
<evidence type="ECO:0000256" key="3">
    <source>
        <dbReference type="ARBA" id="ARBA00022664"/>
    </source>
</evidence>
<dbReference type="EMBL" id="LFIW01000497">
    <property type="protein sequence ID" value="KZL86215.1"/>
    <property type="molecule type" value="Genomic_DNA"/>
</dbReference>
<feature type="compositionally biased region" description="Basic and acidic residues" evidence="10">
    <location>
        <begin position="281"/>
        <end position="294"/>
    </location>
</feature>
<keyword evidence="4" id="KW-0747">Spliceosome</keyword>
<evidence type="ECO:0000256" key="1">
    <source>
        <dbReference type="ARBA" id="ARBA00004123"/>
    </source>
</evidence>
<dbReference type="CDD" id="cd01723">
    <property type="entry name" value="LSm4"/>
    <property type="match status" value="1"/>
</dbReference>
<comment type="subcellular location">
    <subcellularLocation>
        <location evidence="1">Nucleus</location>
    </subcellularLocation>
</comment>
<reference evidence="12 13" key="1">
    <citation type="submission" date="2015-06" db="EMBL/GenBank/DDBJ databases">
        <title>Survival trade-offs in plant roots during colonization by closely related pathogenic and mutualistic fungi.</title>
        <authorList>
            <person name="Hacquard S."/>
            <person name="Kracher B."/>
            <person name="Hiruma K."/>
            <person name="Weinman A."/>
            <person name="Muench P."/>
            <person name="Garrido Oter R."/>
            <person name="Ver Loren van Themaat E."/>
            <person name="Dallerey J.-F."/>
            <person name="Damm U."/>
            <person name="Henrissat B."/>
            <person name="Lespinet O."/>
            <person name="Thon M."/>
            <person name="Kemen E."/>
            <person name="McHardy A.C."/>
            <person name="Schulze-Lefert P."/>
            <person name="O'Connell R.J."/>
        </authorList>
    </citation>
    <scope>NUCLEOTIDE SEQUENCE [LARGE SCALE GENOMIC DNA]</scope>
    <source>
        <strain evidence="12 13">MAFF 238704</strain>
    </source>
</reference>
<dbReference type="SUPFAM" id="SSF50182">
    <property type="entry name" value="Sm-like ribonucleoproteins"/>
    <property type="match status" value="1"/>
</dbReference>
<dbReference type="Pfam" id="PF23276">
    <property type="entry name" value="TPR_24"/>
    <property type="match status" value="1"/>
</dbReference>
<keyword evidence="8" id="KW-0539">Nucleus</keyword>
<feature type="compositionally biased region" description="Basic and acidic residues" evidence="10">
    <location>
        <begin position="172"/>
        <end position="185"/>
    </location>
</feature>
<dbReference type="PROSITE" id="PS52002">
    <property type="entry name" value="SM"/>
    <property type="match status" value="1"/>
</dbReference>
<dbReference type="GO" id="GO:0005681">
    <property type="term" value="C:spliceosomal complex"/>
    <property type="evidence" value="ECO:0007669"/>
    <property type="project" value="UniProtKB-KW"/>
</dbReference>
<evidence type="ECO:0000259" key="11">
    <source>
        <dbReference type="PROSITE" id="PS52002"/>
    </source>
</evidence>
<evidence type="ECO:0000313" key="13">
    <source>
        <dbReference type="Proteomes" id="UP000076584"/>
    </source>
</evidence>
<evidence type="ECO:0000313" key="12">
    <source>
        <dbReference type="EMBL" id="KZL86215.1"/>
    </source>
</evidence>
<dbReference type="GO" id="GO:0000956">
    <property type="term" value="P:nuclear-transcribed mRNA catabolic process"/>
    <property type="evidence" value="ECO:0007669"/>
    <property type="project" value="InterPro"/>
</dbReference>
<dbReference type="InterPro" id="IPR001163">
    <property type="entry name" value="Sm_dom_euk/arc"/>
</dbReference>
<evidence type="ECO:0000256" key="4">
    <source>
        <dbReference type="ARBA" id="ARBA00022728"/>
    </source>
</evidence>
<dbReference type="SMART" id="SM00651">
    <property type="entry name" value="Sm"/>
    <property type="match status" value="1"/>
</dbReference>
<feature type="region of interest" description="Disordered" evidence="10">
    <location>
        <begin position="159"/>
        <end position="207"/>
    </location>
</feature>
<keyword evidence="3" id="KW-0507">mRNA processing</keyword>
<protein>
    <submittedName>
        <fullName evidence="12">Pentatricopeptide repeat protein</fullName>
    </submittedName>
</protein>
<feature type="region of interest" description="Disordered" evidence="10">
    <location>
        <begin position="811"/>
        <end position="833"/>
    </location>
</feature>
<dbReference type="InterPro" id="IPR011990">
    <property type="entry name" value="TPR-like_helical_dom_sf"/>
</dbReference>
<dbReference type="FunFam" id="2.30.30.100:FF:000024">
    <property type="entry name" value="U6 snRNA-associated Sm-like protein LSm4"/>
    <property type="match status" value="1"/>
</dbReference>
<dbReference type="Gene3D" id="2.30.30.100">
    <property type="match status" value="1"/>
</dbReference>
<keyword evidence="5" id="KW-0677">Repeat</keyword>
<accession>A0A162NQZ1</accession>
<sequence>MPWSQPDGFRVRRSLLTWGSPRPPHLIPDGGIIVNCLRQAPAQLSLPRQASEPKSQNGMSQRVHSKLNDLATQMRLPLGLLNAAQGHPMLVELKNGETLNGHLVMCDTWMNLTLKEVVQTSPEGDKFVKIPEVYVKGNNIKYLRVPDDIIDVVKENQANHQQGGFRGGRGGNRGDHGGRGGDRGRGRGQGRGGRGRDSRSFPRPATRLVSSMSGSRVIFDGLWRCLCPSADAYVAARLLNSSIPPRASIATSHRRQPILSSRPNDIRAQCRRHATAASPVKRLERDVGVPEHDGASTGDATRGETKHDAASTDSVPDPNEQLRAAPLPAIYDALQVLQGQPKSFQKVATLITHLVQSRNAELDPILYEHLVIATADVKGSAVMLGQLFAEMKQLQLKPTTSICHAALAALAVHPDYLVRNEVLAAMKQSWTEVCTEGQSHIALGLLRDGQFEMALDELEAMIDKHIPIPPWVYDIFIFMFAQHGFIDEAIKLAHSKVHTGSETNLTVWYMLLDTCAQAYHYEGTRYIWGRLLETDREHLSDGTLLNIINTAARQYDYELATGAARLVTQRGSKLFAHHYEALIECYGGAGDIVSALRVLCIMFKAISVAPYASTRSIYWWIKKHPESIDSALETLTELVSNYKVPIAALNVLIEAAVDTHGYAKALEIYQNAHKYTEATPNHVTIRYVLQACDDMESLKALVAENPELALKGDRNAFGKAIYEYTVSGDLDLAYKCVEQYGEAPEVADGEPPGKTDPWIPKKTLLTLIRKSLDAQDERVWWLVEQAERRNIDVQSGIAKLMASFADEVKRSTGLAQEDRALDNDLEPRHHSTS</sequence>
<keyword evidence="13" id="KW-1185">Reference proteome</keyword>
<keyword evidence="9" id="KW-0687">Ribonucleoprotein</keyword>